<evidence type="ECO:0000313" key="1">
    <source>
        <dbReference type="EMBL" id="KAF3569969.1"/>
    </source>
</evidence>
<name>A0A8S9RB22_BRACR</name>
<evidence type="ECO:0000313" key="2">
    <source>
        <dbReference type="Proteomes" id="UP000712600"/>
    </source>
</evidence>
<dbReference type="AlphaFoldDB" id="A0A8S9RB22"/>
<reference evidence="1" key="1">
    <citation type="submission" date="2019-12" db="EMBL/GenBank/DDBJ databases">
        <title>Genome sequencing and annotation of Brassica cretica.</title>
        <authorList>
            <person name="Studholme D.J."/>
            <person name="Sarris P."/>
        </authorList>
    </citation>
    <scope>NUCLEOTIDE SEQUENCE</scope>
    <source>
        <strain evidence="1">PFS-109/04</strain>
        <tissue evidence="1">Leaf</tissue>
    </source>
</reference>
<protein>
    <submittedName>
        <fullName evidence="1">Uncharacterized protein</fullName>
    </submittedName>
</protein>
<sequence length="51" mass="5637">MAVVALYTWKHGDRNTIRIARCMIETVTPRSGRLGRGRSLTLLGPLPGRTS</sequence>
<accession>A0A8S9RB22</accession>
<gene>
    <name evidence="1" type="ORF">F2Q69_00058221</name>
</gene>
<comment type="caution">
    <text evidence="1">The sequence shown here is derived from an EMBL/GenBank/DDBJ whole genome shotgun (WGS) entry which is preliminary data.</text>
</comment>
<dbReference type="EMBL" id="QGKX02000095">
    <property type="protein sequence ID" value="KAF3569969.1"/>
    <property type="molecule type" value="Genomic_DNA"/>
</dbReference>
<proteinExistence type="predicted"/>
<organism evidence="1 2">
    <name type="scientific">Brassica cretica</name>
    <name type="common">Mustard</name>
    <dbReference type="NCBI Taxonomy" id="69181"/>
    <lineage>
        <taxon>Eukaryota</taxon>
        <taxon>Viridiplantae</taxon>
        <taxon>Streptophyta</taxon>
        <taxon>Embryophyta</taxon>
        <taxon>Tracheophyta</taxon>
        <taxon>Spermatophyta</taxon>
        <taxon>Magnoliopsida</taxon>
        <taxon>eudicotyledons</taxon>
        <taxon>Gunneridae</taxon>
        <taxon>Pentapetalae</taxon>
        <taxon>rosids</taxon>
        <taxon>malvids</taxon>
        <taxon>Brassicales</taxon>
        <taxon>Brassicaceae</taxon>
        <taxon>Brassiceae</taxon>
        <taxon>Brassica</taxon>
    </lineage>
</organism>
<dbReference type="Proteomes" id="UP000712600">
    <property type="component" value="Unassembled WGS sequence"/>
</dbReference>